<organism evidence="5 6">
    <name type="scientific">Limulus polyphemus</name>
    <name type="common">Atlantic horseshoe crab</name>
    <dbReference type="NCBI Taxonomy" id="6850"/>
    <lineage>
        <taxon>Eukaryota</taxon>
        <taxon>Metazoa</taxon>
        <taxon>Ecdysozoa</taxon>
        <taxon>Arthropoda</taxon>
        <taxon>Chelicerata</taxon>
        <taxon>Merostomata</taxon>
        <taxon>Xiphosura</taxon>
        <taxon>Limulidae</taxon>
        <taxon>Limulus</taxon>
    </lineage>
</organism>
<dbReference type="Gene3D" id="2.60.40.10">
    <property type="entry name" value="Immunoglobulins"/>
    <property type="match status" value="1"/>
</dbReference>
<dbReference type="SMART" id="SM00449">
    <property type="entry name" value="SPRY"/>
    <property type="match status" value="1"/>
</dbReference>
<feature type="domain" description="B30.2/SPRY" evidence="2">
    <location>
        <begin position="212"/>
        <end position="398"/>
    </location>
</feature>
<dbReference type="InterPro" id="IPR003961">
    <property type="entry name" value="FN3_dom"/>
</dbReference>
<dbReference type="PROSITE" id="PS50853">
    <property type="entry name" value="FN3"/>
    <property type="match status" value="1"/>
</dbReference>
<evidence type="ECO:0000313" key="6">
    <source>
        <dbReference type="RefSeq" id="XP_022244343.1"/>
    </source>
</evidence>
<dbReference type="SMART" id="SM00060">
    <property type="entry name" value="FN3"/>
    <property type="match status" value="1"/>
</dbReference>
<dbReference type="Gene3D" id="2.60.120.920">
    <property type="match status" value="1"/>
</dbReference>
<dbReference type="Pfam" id="PF00041">
    <property type="entry name" value="fn3"/>
    <property type="match status" value="1"/>
</dbReference>
<evidence type="ECO:0000256" key="1">
    <source>
        <dbReference type="ARBA" id="ARBA00023054"/>
    </source>
</evidence>
<dbReference type="InterPro" id="IPR017903">
    <property type="entry name" value="COS_domain"/>
</dbReference>
<dbReference type="Pfam" id="PF00622">
    <property type="entry name" value="SPRY"/>
    <property type="match status" value="1"/>
</dbReference>
<dbReference type="SUPFAM" id="SSF49899">
    <property type="entry name" value="Concanavalin A-like lectins/glucanases"/>
    <property type="match status" value="1"/>
</dbReference>
<dbReference type="CDD" id="cd00063">
    <property type="entry name" value="FN3"/>
    <property type="match status" value="1"/>
</dbReference>
<dbReference type="InterPro" id="IPR001870">
    <property type="entry name" value="B30.2/SPRY"/>
</dbReference>
<dbReference type="InterPro" id="IPR050617">
    <property type="entry name" value="E3_ligase_FN3/SPRY"/>
</dbReference>
<dbReference type="PANTHER" id="PTHR24099:SF15">
    <property type="entry name" value="E3 UBIQUITIN-PROTEIN LIGASE TRIM9"/>
    <property type="match status" value="1"/>
</dbReference>
<dbReference type="PANTHER" id="PTHR24099">
    <property type="entry name" value="E3 UBIQUITIN-PROTEIN LIGASE TRIM36-RELATED"/>
    <property type="match status" value="1"/>
</dbReference>
<dbReference type="Proteomes" id="UP000694941">
    <property type="component" value="Unplaced"/>
</dbReference>
<feature type="domain" description="COS" evidence="4">
    <location>
        <begin position="74"/>
        <end position="133"/>
    </location>
</feature>
<evidence type="ECO:0000259" key="3">
    <source>
        <dbReference type="PROSITE" id="PS50853"/>
    </source>
</evidence>
<evidence type="ECO:0000313" key="5">
    <source>
        <dbReference type="Proteomes" id="UP000694941"/>
    </source>
</evidence>
<sequence length="405" mass="45802">MCKAQKDNCIEFEATISSQCDLLIKAVHTRKQQLLEFARQERDHKIKTLRDQITSCTTKLQQTTGLLQFCIEALKETDPASFLQIGNSLTNRVSYQDVKWHKEVGNTPWLSHQFNLTLDHQSVLESIQQMTFTQMKPPVRPVTIPEECIAENNCITIAWQPQPASFVEGYILQLDDGNNGEFRDVYCGQETICTVDGLHFNSMYRARVKAVNSTGESPFSDPVSLQTAEVAWFTLDPMSSHPDIVLLTNENHTVTCDSYEHRVVLGNIGFSRGVHYWEFTMDRLGNNTDPAFGIARFDVAKDLMLGKDDKGWSMYIDHQRSWFLHADHHDNRTEGGVNTGSVVGVLLDLDKHQLSFYVDDVRRGSVAFSGLHGVFFPAVSVNRNVQVTIHTALDLPTETKPYDST</sequence>
<feature type="domain" description="Fibronectin type-III" evidence="3">
    <location>
        <begin position="138"/>
        <end position="230"/>
    </location>
</feature>
<dbReference type="PROSITE" id="PS51262">
    <property type="entry name" value="COS"/>
    <property type="match status" value="1"/>
</dbReference>
<dbReference type="InterPro" id="IPR036116">
    <property type="entry name" value="FN3_sf"/>
</dbReference>
<name>A0ABM1SL37_LIMPO</name>
<dbReference type="CDD" id="cd12889">
    <property type="entry name" value="SPRY_PRY_TRIM67_9"/>
    <property type="match status" value="1"/>
</dbReference>
<proteinExistence type="predicted"/>
<dbReference type="InterPro" id="IPR043136">
    <property type="entry name" value="B30.2/SPRY_sf"/>
</dbReference>
<keyword evidence="5" id="KW-1185">Reference proteome</keyword>
<dbReference type="InterPro" id="IPR003877">
    <property type="entry name" value="SPRY_dom"/>
</dbReference>
<accession>A0ABM1SL37</accession>
<keyword evidence="1" id="KW-0175">Coiled coil</keyword>
<dbReference type="GeneID" id="106461628"/>
<dbReference type="InterPro" id="IPR013783">
    <property type="entry name" value="Ig-like_fold"/>
</dbReference>
<reference evidence="6" key="1">
    <citation type="submission" date="2025-08" db="UniProtKB">
        <authorList>
            <consortium name="RefSeq"/>
        </authorList>
    </citation>
    <scope>IDENTIFICATION</scope>
    <source>
        <tissue evidence="6">Muscle</tissue>
    </source>
</reference>
<dbReference type="InterPro" id="IPR013320">
    <property type="entry name" value="ConA-like_dom_sf"/>
</dbReference>
<dbReference type="SUPFAM" id="SSF49265">
    <property type="entry name" value="Fibronectin type III"/>
    <property type="match status" value="1"/>
</dbReference>
<dbReference type="Gene3D" id="1.20.5.170">
    <property type="match status" value="1"/>
</dbReference>
<evidence type="ECO:0000259" key="2">
    <source>
        <dbReference type="PROSITE" id="PS50188"/>
    </source>
</evidence>
<gene>
    <name evidence="6" type="primary">LOC106461628</name>
</gene>
<dbReference type="PROSITE" id="PS50188">
    <property type="entry name" value="B302_SPRY"/>
    <property type="match status" value="1"/>
</dbReference>
<protein>
    <submittedName>
        <fullName evidence="6">E3 ubiquitin-protein ligase TRIM9-like isoform X2</fullName>
    </submittedName>
</protein>
<dbReference type="RefSeq" id="XP_022244343.1">
    <property type="nucleotide sequence ID" value="XM_022388635.1"/>
</dbReference>
<evidence type="ECO:0000259" key="4">
    <source>
        <dbReference type="PROSITE" id="PS51262"/>
    </source>
</evidence>